<proteinExistence type="predicted"/>
<evidence type="ECO:0000313" key="1">
    <source>
        <dbReference type="EMBL" id="CAH6659962.1"/>
    </source>
</evidence>
<comment type="caution">
    <text evidence="1">The sequence shown here is derived from an EMBL/GenBank/DDBJ whole genome shotgun (WGS) entry which is preliminary data.</text>
</comment>
<keyword evidence="2" id="KW-1185">Reference proteome</keyword>
<reference evidence="1" key="1">
    <citation type="submission" date="2022-05" db="EMBL/GenBank/DDBJ databases">
        <authorList>
            <person name="Blom J."/>
        </authorList>
    </citation>
    <scope>NUCLEOTIDE SEQUENCE</scope>
    <source>
        <strain evidence="1">Type strain: CPO20170097</strain>
    </source>
</reference>
<dbReference type="EMBL" id="CALSBS010000009">
    <property type="protein sequence ID" value="CAH6659962.1"/>
    <property type="molecule type" value="Genomic_DNA"/>
</dbReference>
<organism evidence="1 2">
    <name type="scientific">Pseudocitrobacter vendiensis</name>
    <dbReference type="NCBI Taxonomy" id="2488306"/>
    <lineage>
        <taxon>Bacteria</taxon>
        <taxon>Pseudomonadati</taxon>
        <taxon>Pseudomonadota</taxon>
        <taxon>Gammaproteobacteria</taxon>
        <taxon>Enterobacterales</taxon>
        <taxon>Enterobacteriaceae</taxon>
        <taxon>Pseudocitrobacter</taxon>
    </lineage>
</organism>
<name>A0ABN8TEL8_9ENTR</name>
<evidence type="ECO:0000313" key="2">
    <source>
        <dbReference type="Proteomes" id="UP001152651"/>
    </source>
</evidence>
<protein>
    <submittedName>
        <fullName evidence="1">Uncharacterized protein</fullName>
    </submittedName>
</protein>
<dbReference type="Proteomes" id="UP001152651">
    <property type="component" value="Unassembled WGS sequence"/>
</dbReference>
<dbReference type="RefSeq" id="WP_253898086.1">
    <property type="nucleotide sequence ID" value="NZ_CALSBS010000009.1"/>
</dbReference>
<gene>
    <name evidence="1" type="ORF">FBBNIHIM_12620</name>
</gene>
<sequence length="332" mass="37686">MITNNTYDKYFSDNIITDCAIGKNGLVAFTLHVDDRDWDEDEIEEEGSIQYACRFYPGKDEDSQIKRSKFTNWFRLYCASSNLANEHFVYVDETGSVYCVGAEKGAREKNIAECLLPSHLLSQQGLNAPVTFSVYKAKTLFNTVWVCGPRGNVAKRIGENQWEYKGRSFPENSDIDELTQQDFVDIDGFSENDMYAIGRYHTVWHYNGAAWEMFDIPDVELEFLTICCADNGWVYIGAEMGVIVKGKGNTWRPVTVLSPGCRFNDMLWFNDRVWVTSSAGLFYINDDGVEQSGLPEEAIQRGEFSATDRHKLLLAGINGAIVFDGVNWDILF</sequence>
<accession>A0ABN8TEL8</accession>